<accession>A0A7Y4LAF7</accession>
<comment type="similarity">
    <text evidence="1">Belongs to the LysR transcriptional regulatory family.</text>
</comment>
<evidence type="ECO:0000256" key="1">
    <source>
        <dbReference type="ARBA" id="ARBA00009437"/>
    </source>
</evidence>
<dbReference type="InterPro" id="IPR000847">
    <property type="entry name" value="LysR_HTH_N"/>
</dbReference>
<dbReference type="InterPro" id="IPR005119">
    <property type="entry name" value="LysR_subst-bd"/>
</dbReference>
<proteinExistence type="inferred from homology"/>
<dbReference type="AlphaFoldDB" id="A0A7Y4LAF7"/>
<dbReference type="InterPro" id="IPR036388">
    <property type="entry name" value="WH-like_DNA-bd_sf"/>
</dbReference>
<name>A0A7Y4LAF7_9BURK</name>
<dbReference type="PANTHER" id="PTHR30537">
    <property type="entry name" value="HTH-TYPE TRANSCRIPTIONAL REGULATOR"/>
    <property type="match status" value="1"/>
</dbReference>
<keyword evidence="2" id="KW-0805">Transcription regulation</keyword>
<dbReference type="SUPFAM" id="SSF53850">
    <property type="entry name" value="Periplasmic binding protein-like II"/>
    <property type="match status" value="1"/>
</dbReference>
<evidence type="ECO:0000256" key="3">
    <source>
        <dbReference type="ARBA" id="ARBA00023125"/>
    </source>
</evidence>
<dbReference type="Gene3D" id="1.10.10.10">
    <property type="entry name" value="Winged helix-like DNA-binding domain superfamily/Winged helix DNA-binding domain"/>
    <property type="match status" value="1"/>
</dbReference>
<dbReference type="RefSeq" id="WP_171588967.1">
    <property type="nucleotide sequence ID" value="NZ_JABGBO010000007.1"/>
</dbReference>
<dbReference type="PROSITE" id="PS50931">
    <property type="entry name" value="HTH_LYSR"/>
    <property type="match status" value="1"/>
</dbReference>
<dbReference type="EMBL" id="JABGBO010000007">
    <property type="protein sequence ID" value="NOL49984.1"/>
    <property type="molecule type" value="Genomic_DNA"/>
</dbReference>
<comment type="caution">
    <text evidence="6">The sequence shown here is derived from an EMBL/GenBank/DDBJ whole genome shotgun (WGS) entry which is preliminary data.</text>
</comment>
<dbReference type="InterPro" id="IPR036390">
    <property type="entry name" value="WH_DNA-bd_sf"/>
</dbReference>
<dbReference type="Gene3D" id="3.40.190.10">
    <property type="entry name" value="Periplasmic binding protein-like II"/>
    <property type="match status" value="2"/>
</dbReference>
<dbReference type="InterPro" id="IPR058163">
    <property type="entry name" value="LysR-type_TF_proteobact-type"/>
</dbReference>
<evidence type="ECO:0000313" key="7">
    <source>
        <dbReference type="Proteomes" id="UP000541421"/>
    </source>
</evidence>
<feature type="domain" description="HTH lysR-type" evidence="5">
    <location>
        <begin position="10"/>
        <end position="67"/>
    </location>
</feature>
<dbReference type="FunFam" id="1.10.10.10:FF:000001">
    <property type="entry name" value="LysR family transcriptional regulator"/>
    <property type="match status" value="1"/>
</dbReference>
<dbReference type="Pfam" id="PF03466">
    <property type="entry name" value="LysR_substrate"/>
    <property type="match status" value="1"/>
</dbReference>
<dbReference type="GO" id="GO:0003700">
    <property type="term" value="F:DNA-binding transcription factor activity"/>
    <property type="evidence" value="ECO:0007669"/>
    <property type="project" value="InterPro"/>
</dbReference>
<dbReference type="Pfam" id="PF00126">
    <property type="entry name" value="HTH_1"/>
    <property type="match status" value="1"/>
</dbReference>
<keyword evidence="7" id="KW-1185">Reference proteome</keyword>
<protein>
    <submittedName>
        <fullName evidence="6">LysR family transcriptional regulator</fullName>
    </submittedName>
</protein>
<dbReference type="CDD" id="cd08432">
    <property type="entry name" value="PBP2_GcdR_TrpI_HvrB_AmpR_like"/>
    <property type="match status" value="1"/>
</dbReference>
<organism evidence="6 7">
    <name type="scientific">Pelistega europaea</name>
    <dbReference type="NCBI Taxonomy" id="106147"/>
    <lineage>
        <taxon>Bacteria</taxon>
        <taxon>Pseudomonadati</taxon>
        <taxon>Pseudomonadota</taxon>
        <taxon>Betaproteobacteria</taxon>
        <taxon>Burkholderiales</taxon>
        <taxon>Alcaligenaceae</taxon>
        <taxon>Pelistega</taxon>
    </lineage>
</organism>
<dbReference type="PANTHER" id="PTHR30537:SF26">
    <property type="entry name" value="GLYCINE CLEAVAGE SYSTEM TRANSCRIPTIONAL ACTIVATOR"/>
    <property type="match status" value="1"/>
</dbReference>
<sequence length="306" mass="34196">MKKIPFRKYPSTSSLQCFEATARHLSFTQAAKELHMTQSAVSKQVALLESVLETEVFIRQKQRLTLTPVGQKFLEETREILSKIEDSVLNVLAHGSEAATLRIVTHPTFGSRWLMKKLKGFGAAHPNIHLDIHDELGDFCNRAYSDMDIGFLHGCGTWPGLQSVKLLSGDFVAVCAPGIDVPPLEAICNQGCTLIQSRIRPRAWTEYLFNQGISCEDTLKGPRFDSFFAVIHAALAGCGVALVPELLIKEELDSGRLKIAWPYRLQVDGAYYMVYPQNMKYAPHIKTMVDWILKQLDEPTSSDDVG</sequence>
<gene>
    <name evidence="6" type="ORF">HKX40_07525</name>
</gene>
<reference evidence="6 7" key="1">
    <citation type="submission" date="2020-05" db="EMBL/GenBank/DDBJ databases">
        <authorList>
            <person name="Niu N."/>
        </authorList>
    </citation>
    <scope>NUCLEOTIDE SEQUENCE [LARGE SCALE GENOMIC DNA]</scope>
    <source>
        <strain evidence="6 7">LMG10982</strain>
    </source>
</reference>
<dbReference type="SUPFAM" id="SSF46785">
    <property type="entry name" value="Winged helix' DNA-binding domain"/>
    <property type="match status" value="1"/>
</dbReference>
<dbReference type="GO" id="GO:0006351">
    <property type="term" value="P:DNA-templated transcription"/>
    <property type="evidence" value="ECO:0007669"/>
    <property type="project" value="TreeGrafter"/>
</dbReference>
<dbReference type="PRINTS" id="PR00039">
    <property type="entry name" value="HTHLYSR"/>
</dbReference>
<dbReference type="GO" id="GO:0043565">
    <property type="term" value="F:sequence-specific DNA binding"/>
    <property type="evidence" value="ECO:0007669"/>
    <property type="project" value="TreeGrafter"/>
</dbReference>
<evidence type="ECO:0000259" key="5">
    <source>
        <dbReference type="PROSITE" id="PS50931"/>
    </source>
</evidence>
<evidence type="ECO:0000256" key="4">
    <source>
        <dbReference type="ARBA" id="ARBA00023163"/>
    </source>
</evidence>
<keyword evidence="4" id="KW-0804">Transcription</keyword>
<dbReference type="Proteomes" id="UP000541421">
    <property type="component" value="Unassembled WGS sequence"/>
</dbReference>
<evidence type="ECO:0000256" key="2">
    <source>
        <dbReference type="ARBA" id="ARBA00023015"/>
    </source>
</evidence>
<evidence type="ECO:0000313" key="6">
    <source>
        <dbReference type="EMBL" id="NOL49984.1"/>
    </source>
</evidence>
<keyword evidence="3" id="KW-0238">DNA-binding</keyword>